<dbReference type="InterPro" id="IPR029033">
    <property type="entry name" value="His_PPase_superfam"/>
</dbReference>
<dbReference type="SUPFAM" id="SSF53254">
    <property type="entry name" value="Phosphoglycerate mutase-like"/>
    <property type="match status" value="1"/>
</dbReference>
<dbReference type="Proteomes" id="UP000256388">
    <property type="component" value="Unassembled WGS sequence"/>
</dbReference>
<dbReference type="Gene3D" id="3.40.50.1240">
    <property type="entry name" value="Phosphoglycerate mutase-like"/>
    <property type="match status" value="1"/>
</dbReference>
<name>A0A347ZPT2_9CHLR</name>
<accession>A0A347ZPT2</accession>
<reference evidence="2 3" key="1">
    <citation type="submission" date="2018-08" db="EMBL/GenBank/DDBJ databases">
        <title>Genomic Encyclopedia of Type Strains, Phase IV (KMG-IV): sequencing the most valuable type-strain genomes for metagenomic binning, comparative biology and taxonomic classification.</title>
        <authorList>
            <person name="Goeker M."/>
        </authorList>
    </citation>
    <scope>NUCLEOTIDE SEQUENCE [LARGE SCALE GENOMIC DNA]</scope>
    <source>
        <strain evidence="2 3">DSM 23923</strain>
    </source>
</reference>
<dbReference type="Pfam" id="PF00300">
    <property type="entry name" value="His_Phos_1"/>
    <property type="match status" value="1"/>
</dbReference>
<keyword evidence="3" id="KW-1185">Reference proteome</keyword>
<dbReference type="EMBL" id="QUMS01000006">
    <property type="protein sequence ID" value="REG04672.1"/>
    <property type="molecule type" value="Genomic_DNA"/>
</dbReference>
<evidence type="ECO:0000313" key="2">
    <source>
        <dbReference type="EMBL" id="REG04672.1"/>
    </source>
</evidence>
<gene>
    <name evidence="2" type="ORF">DFR64_3020</name>
</gene>
<dbReference type="CDD" id="cd07067">
    <property type="entry name" value="HP_PGM_like"/>
    <property type="match status" value="1"/>
</dbReference>
<dbReference type="SMART" id="SM00855">
    <property type="entry name" value="PGAM"/>
    <property type="match status" value="1"/>
</dbReference>
<feature type="binding site" evidence="1">
    <location>
        <position position="64"/>
    </location>
    <ligand>
        <name>substrate</name>
    </ligand>
</feature>
<sequence>MTKNNTTTTVYLIRHGITDWIEQGKIAGQSDRPLSAFGLEQAELTGKAMQGVKAAHLFCSPLLRARQTAAPISQATGLEPEYMDGLMETNFGIMEGKRNYWGMLRDKKFLLKMYFNMRRLINIFSGEKGSLFTQRVRKTWLEIRAQADGRPLIVVAHAGVLRNILFYELGGSLSDTRFNLDACSINIIEISSDGPSQMIQPNGVAHLNGKIHP</sequence>
<comment type="caution">
    <text evidence="2">The sequence shown here is derived from an EMBL/GenBank/DDBJ whole genome shotgun (WGS) entry which is preliminary data.</text>
</comment>
<evidence type="ECO:0000256" key="1">
    <source>
        <dbReference type="PIRSR" id="PIRSR613078-2"/>
    </source>
</evidence>
<organism evidence="2 3">
    <name type="scientific">Pelolinea submarina</name>
    <dbReference type="NCBI Taxonomy" id="913107"/>
    <lineage>
        <taxon>Bacteria</taxon>
        <taxon>Bacillati</taxon>
        <taxon>Chloroflexota</taxon>
        <taxon>Anaerolineae</taxon>
        <taxon>Anaerolineales</taxon>
        <taxon>Anaerolineaceae</taxon>
        <taxon>Pelolinea</taxon>
    </lineage>
</organism>
<dbReference type="GO" id="GO:0016791">
    <property type="term" value="F:phosphatase activity"/>
    <property type="evidence" value="ECO:0007669"/>
    <property type="project" value="TreeGrafter"/>
</dbReference>
<dbReference type="InterPro" id="IPR013078">
    <property type="entry name" value="His_Pase_superF_clade-1"/>
</dbReference>
<dbReference type="InterPro" id="IPR050275">
    <property type="entry name" value="PGM_Phosphatase"/>
</dbReference>
<protein>
    <submittedName>
        <fullName evidence="2">Alpha-ribazole phosphatase/probable phosphoglycerate mutase</fullName>
    </submittedName>
</protein>
<dbReference type="OrthoDB" id="9781415at2"/>
<dbReference type="RefSeq" id="WP_116226268.1">
    <property type="nucleotide sequence ID" value="NZ_AP018437.1"/>
</dbReference>
<proteinExistence type="predicted"/>
<dbReference type="AlphaFoldDB" id="A0A347ZPT2"/>
<dbReference type="PANTHER" id="PTHR48100">
    <property type="entry name" value="BROAD-SPECIFICITY PHOSPHATASE YOR283W-RELATED"/>
    <property type="match status" value="1"/>
</dbReference>
<evidence type="ECO:0000313" key="3">
    <source>
        <dbReference type="Proteomes" id="UP000256388"/>
    </source>
</evidence>